<sequence length="109" mass="12426">MLGDDRKIIHDLAYPRIIKARSEIARGLRMFKVPAFNFDAKDYTDIGTWRDCEITEPPLTLNVSGEALKVIDRNSLGTSENIEDLPCHTQAVKRCIKLVTFKCKRNGFD</sequence>
<evidence type="ECO:0000313" key="1">
    <source>
        <dbReference type="EMBL" id="CAD7088883.1"/>
    </source>
</evidence>
<evidence type="ECO:0000313" key="2">
    <source>
        <dbReference type="Proteomes" id="UP000594454"/>
    </source>
</evidence>
<reference evidence="1 2" key="1">
    <citation type="submission" date="2020-11" db="EMBL/GenBank/DDBJ databases">
        <authorList>
            <person name="Wallbank WR R."/>
            <person name="Pardo Diaz C."/>
            <person name="Kozak K."/>
            <person name="Martin S."/>
            <person name="Jiggins C."/>
            <person name="Moest M."/>
            <person name="Warren A I."/>
            <person name="Generalovic N T."/>
            <person name="Byers J.R.P. K."/>
            <person name="Montejo-Kovacevich G."/>
            <person name="Yen C E."/>
        </authorList>
    </citation>
    <scope>NUCLEOTIDE SEQUENCE [LARGE SCALE GENOMIC DNA]</scope>
</reference>
<gene>
    <name evidence="1" type="ORF">HERILL_LOCUS11472</name>
</gene>
<dbReference type="InParanoid" id="A0A7R8YWX4"/>
<dbReference type="PANTHER" id="PTHR46409:SF1">
    <property type="entry name" value="HTH PSQ-TYPE DOMAIN-CONTAINING PROTEIN"/>
    <property type="match status" value="1"/>
</dbReference>
<organism evidence="1 2">
    <name type="scientific">Hermetia illucens</name>
    <name type="common">Black soldier fly</name>
    <dbReference type="NCBI Taxonomy" id="343691"/>
    <lineage>
        <taxon>Eukaryota</taxon>
        <taxon>Metazoa</taxon>
        <taxon>Ecdysozoa</taxon>
        <taxon>Arthropoda</taxon>
        <taxon>Hexapoda</taxon>
        <taxon>Insecta</taxon>
        <taxon>Pterygota</taxon>
        <taxon>Neoptera</taxon>
        <taxon>Endopterygota</taxon>
        <taxon>Diptera</taxon>
        <taxon>Brachycera</taxon>
        <taxon>Stratiomyomorpha</taxon>
        <taxon>Stratiomyidae</taxon>
        <taxon>Hermetiinae</taxon>
        <taxon>Hermetia</taxon>
    </lineage>
</organism>
<protein>
    <submittedName>
        <fullName evidence="1">Uncharacterized protein</fullName>
    </submittedName>
</protein>
<dbReference type="Proteomes" id="UP000594454">
    <property type="component" value="Chromosome 4"/>
</dbReference>
<proteinExistence type="predicted"/>
<name>A0A7R8YWX4_HERIL</name>
<dbReference type="AlphaFoldDB" id="A0A7R8YWX4"/>
<keyword evidence="2" id="KW-1185">Reference proteome</keyword>
<dbReference type="PANTHER" id="PTHR46409">
    <property type="entry name" value="HTH PSQ-TYPE DOMAIN-CONTAINING PROTEIN"/>
    <property type="match status" value="1"/>
</dbReference>
<accession>A0A7R8YWX4</accession>
<dbReference type="EMBL" id="LR899012">
    <property type="protein sequence ID" value="CAD7088883.1"/>
    <property type="molecule type" value="Genomic_DNA"/>
</dbReference>